<evidence type="ECO:0000313" key="5">
    <source>
        <dbReference type="Proteomes" id="UP000637359"/>
    </source>
</evidence>
<accession>A0A923L5B9</accession>
<dbReference type="InterPro" id="IPR000086">
    <property type="entry name" value="NUDIX_hydrolase_dom"/>
</dbReference>
<dbReference type="InterPro" id="IPR020084">
    <property type="entry name" value="NUDIX_hydrolase_CS"/>
</dbReference>
<dbReference type="PROSITE" id="PS51462">
    <property type="entry name" value="NUDIX"/>
    <property type="match status" value="1"/>
</dbReference>
<dbReference type="SUPFAM" id="SSF55811">
    <property type="entry name" value="Nudix"/>
    <property type="match status" value="1"/>
</dbReference>
<dbReference type="PROSITE" id="PS00893">
    <property type="entry name" value="NUDIX_BOX"/>
    <property type="match status" value="1"/>
</dbReference>
<evidence type="ECO:0000313" key="4">
    <source>
        <dbReference type="EMBL" id="MBC5636670.1"/>
    </source>
</evidence>
<proteinExistence type="predicted"/>
<feature type="domain" description="Nudix hydrolase" evidence="3">
    <location>
        <begin position="1"/>
        <end position="152"/>
    </location>
</feature>
<gene>
    <name evidence="4" type="ORF">H8S33_07510</name>
</gene>
<dbReference type="RefSeq" id="WP_186869368.1">
    <property type="nucleotide sequence ID" value="NZ_JACOOL010000004.1"/>
</dbReference>
<comment type="cofactor">
    <cofactor evidence="1">
        <name>Mg(2+)</name>
        <dbReference type="ChEBI" id="CHEBI:18420"/>
    </cofactor>
</comment>
<dbReference type="AlphaFoldDB" id="A0A923L5B9"/>
<dbReference type="EMBL" id="JACOOL010000004">
    <property type="protein sequence ID" value="MBC5636670.1"/>
    <property type="molecule type" value="Genomic_DNA"/>
</dbReference>
<dbReference type="PANTHER" id="PTHR43046">
    <property type="entry name" value="GDP-MANNOSE MANNOSYL HYDROLASE"/>
    <property type="match status" value="1"/>
</dbReference>
<dbReference type="InterPro" id="IPR015797">
    <property type="entry name" value="NUDIX_hydrolase-like_dom_sf"/>
</dbReference>
<organism evidence="4 5">
    <name type="scientific">Ornithinibacillus hominis</name>
    <dbReference type="NCBI Taxonomy" id="2763055"/>
    <lineage>
        <taxon>Bacteria</taxon>
        <taxon>Bacillati</taxon>
        <taxon>Bacillota</taxon>
        <taxon>Bacilli</taxon>
        <taxon>Bacillales</taxon>
        <taxon>Bacillaceae</taxon>
        <taxon>Ornithinibacillus</taxon>
    </lineage>
</organism>
<dbReference type="Pfam" id="PF00293">
    <property type="entry name" value="NUDIX"/>
    <property type="match status" value="1"/>
</dbReference>
<dbReference type="Proteomes" id="UP000637359">
    <property type="component" value="Unassembled WGS sequence"/>
</dbReference>
<dbReference type="PANTHER" id="PTHR43046:SF14">
    <property type="entry name" value="MUTT_NUDIX FAMILY PROTEIN"/>
    <property type="match status" value="1"/>
</dbReference>
<dbReference type="GO" id="GO:0016787">
    <property type="term" value="F:hydrolase activity"/>
    <property type="evidence" value="ECO:0007669"/>
    <property type="project" value="UniProtKB-KW"/>
</dbReference>
<evidence type="ECO:0000256" key="2">
    <source>
        <dbReference type="ARBA" id="ARBA00022801"/>
    </source>
</evidence>
<evidence type="ECO:0000256" key="1">
    <source>
        <dbReference type="ARBA" id="ARBA00001946"/>
    </source>
</evidence>
<keyword evidence="5" id="KW-1185">Reference proteome</keyword>
<name>A0A923L5B9_9BACI</name>
<sequence length="163" mass="18989">MIQRKKNGFRFLDFLILEEKDMSSFEMLAGSYAILPCEDKFLLCFNKWRNQWEIPAGSREGQESAKQCAIRELYEETGQQISDMTFQGLLKSQNIDEGTFKYNPVYFAYVDRIGDFVENEETSGIILWDMVKEIGTIDEVDTRLLDYLFKNKGGSSIERECIQ</sequence>
<comment type="caution">
    <text evidence="4">The sequence shown here is derived from an EMBL/GenBank/DDBJ whole genome shotgun (WGS) entry which is preliminary data.</text>
</comment>
<reference evidence="4" key="1">
    <citation type="submission" date="2020-08" db="EMBL/GenBank/DDBJ databases">
        <title>Genome public.</title>
        <authorList>
            <person name="Liu C."/>
            <person name="Sun Q."/>
        </authorList>
    </citation>
    <scope>NUCLEOTIDE SEQUENCE</scope>
    <source>
        <strain evidence="4">BX22</strain>
    </source>
</reference>
<keyword evidence="2 4" id="KW-0378">Hydrolase</keyword>
<evidence type="ECO:0000259" key="3">
    <source>
        <dbReference type="PROSITE" id="PS51462"/>
    </source>
</evidence>
<protein>
    <submittedName>
        <fullName evidence="4">NUDIX hydrolase</fullName>
    </submittedName>
</protein>
<dbReference type="Gene3D" id="3.90.79.10">
    <property type="entry name" value="Nucleoside Triphosphate Pyrophosphohydrolase"/>
    <property type="match status" value="1"/>
</dbReference>